<comment type="caution">
    <text evidence="1">The sequence shown here is derived from an EMBL/GenBank/DDBJ whole genome shotgun (WGS) entry which is preliminary data.</text>
</comment>
<accession>A0A5B7H6K2</accession>
<evidence type="ECO:0000313" key="1">
    <source>
        <dbReference type="EMBL" id="MPC68291.1"/>
    </source>
</evidence>
<reference evidence="1 2" key="1">
    <citation type="submission" date="2019-05" db="EMBL/GenBank/DDBJ databases">
        <title>Another draft genome of Portunus trituberculatus and its Hox gene families provides insights of decapod evolution.</title>
        <authorList>
            <person name="Jeong J.-H."/>
            <person name="Song I."/>
            <person name="Kim S."/>
            <person name="Choi T."/>
            <person name="Kim D."/>
            <person name="Ryu S."/>
            <person name="Kim W."/>
        </authorList>
    </citation>
    <scope>NUCLEOTIDE SEQUENCE [LARGE SCALE GENOMIC DNA]</scope>
    <source>
        <tissue evidence="1">Muscle</tissue>
    </source>
</reference>
<dbReference type="AlphaFoldDB" id="A0A5B7H6K2"/>
<name>A0A5B7H6K2_PORTR</name>
<keyword evidence="2" id="KW-1185">Reference proteome</keyword>
<organism evidence="1 2">
    <name type="scientific">Portunus trituberculatus</name>
    <name type="common">Swimming crab</name>
    <name type="synonym">Neptunus trituberculatus</name>
    <dbReference type="NCBI Taxonomy" id="210409"/>
    <lineage>
        <taxon>Eukaryota</taxon>
        <taxon>Metazoa</taxon>
        <taxon>Ecdysozoa</taxon>
        <taxon>Arthropoda</taxon>
        <taxon>Crustacea</taxon>
        <taxon>Multicrustacea</taxon>
        <taxon>Malacostraca</taxon>
        <taxon>Eumalacostraca</taxon>
        <taxon>Eucarida</taxon>
        <taxon>Decapoda</taxon>
        <taxon>Pleocyemata</taxon>
        <taxon>Brachyura</taxon>
        <taxon>Eubrachyura</taxon>
        <taxon>Portunoidea</taxon>
        <taxon>Portunidae</taxon>
        <taxon>Portuninae</taxon>
        <taxon>Portunus</taxon>
    </lineage>
</organism>
<dbReference type="Proteomes" id="UP000324222">
    <property type="component" value="Unassembled WGS sequence"/>
</dbReference>
<protein>
    <submittedName>
        <fullName evidence="1">Uncharacterized protein</fullName>
    </submittedName>
</protein>
<dbReference type="EMBL" id="VSRR010027618">
    <property type="protein sequence ID" value="MPC68291.1"/>
    <property type="molecule type" value="Genomic_DNA"/>
</dbReference>
<sequence>MMCLLHPRIFSLHLSLHQLFASFALVSP</sequence>
<gene>
    <name evidence="1" type="ORF">E2C01_062489</name>
</gene>
<evidence type="ECO:0000313" key="2">
    <source>
        <dbReference type="Proteomes" id="UP000324222"/>
    </source>
</evidence>
<proteinExistence type="predicted"/>